<dbReference type="GO" id="GO:0006950">
    <property type="term" value="P:response to stress"/>
    <property type="evidence" value="ECO:0007669"/>
    <property type="project" value="TreeGrafter"/>
</dbReference>
<accession>A0A9W6HKJ2</accession>
<evidence type="ECO:0000313" key="3">
    <source>
        <dbReference type="Proteomes" id="UP001142291"/>
    </source>
</evidence>
<dbReference type="SMART" id="SM00347">
    <property type="entry name" value="HTH_MARR"/>
    <property type="match status" value="1"/>
</dbReference>
<dbReference type="RefSeq" id="WP_204964376.1">
    <property type="nucleotide sequence ID" value="NZ_BAAAUR010000004.1"/>
</dbReference>
<dbReference type="InterPro" id="IPR000835">
    <property type="entry name" value="HTH_MarR-typ"/>
</dbReference>
<dbReference type="Proteomes" id="UP001142291">
    <property type="component" value="Unassembled WGS sequence"/>
</dbReference>
<dbReference type="SUPFAM" id="SSF46785">
    <property type="entry name" value="Winged helix' DNA-binding domain"/>
    <property type="match status" value="1"/>
</dbReference>
<gene>
    <name evidence="2" type="ORF">GCM10017591_09730</name>
</gene>
<dbReference type="InterPro" id="IPR036390">
    <property type="entry name" value="WH_DNA-bd_sf"/>
</dbReference>
<proteinExistence type="predicted"/>
<keyword evidence="3" id="KW-1185">Reference proteome</keyword>
<dbReference type="AlphaFoldDB" id="A0A9W6HKJ2"/>
<protein>
    <recommendedName>
        <fullName evidence="1">HTH marR-type domain-containing protein</fullName>
    </recommendedName>
</protein>
<dbReference type="EMBL" id="BSER01000007">
    <property type="protein sequence ID" value="GLJ94911.1"/>
    <property type="molecule type" value="Genomic_DNA"/>
</dbReference>
<dbReference type="Pfam" id="PF12802">
    <property type="entry name" value="MarR_2"/>
    <property type="match status" value="1"/>
</dbReference>
<organism evidence="2 3">
    <name type="scientific">Microbacterium dextranolyticum</name>
    <dbReference type="NCBI Taxonomy" id="36806"/>
    <lineage>
        <taxon>Bacteria</taxon>
        <taxon>Bacillati</taxon>
        <taxon>Actinomycetota</taxon>
        <taxon>Actinomycetes</taxon>
        <taxon>Micrococcales</taxon>
        <taxon>Microbacteriaceae</taxon>
        <taxon>Microbacterium</taxon>
    </lineage>
</organism>
<sequence>MADRVTVTLHELVGELDIFADSWLRERHGVTFNLFELLATLSETAPVDITGLAQCLRVTKAAVSKRVPALVADGWITAAPGDGRRVMLGLTARGAELVRVAGGELEQEFTAMLTDPRLDPRRSPHAIDATTLNTHLATLTEIVIAKGRHA</sequence>
<dbReference type="PANTHER" id="PTHR33164">
    <property type="entry name" value="TRANSCRIPTIONAL REGULATOR, MARR FAMILY"/>
    <property type="match status" value="1"/>
</dbReference>
<dbReference type="InterPro" id="IPR036388">
    <property type="entry name" value="WH-like_DNA-bd_sf"/>
</dbReference>
<feature type="domain" description="HTH marR-type" evidence="1">
    <location>
        <begin position="26"/>
        <end position="118"/>
    </location>
</feature>
<name>A0A9W6HKJ2_9MICO</name>
<dbReference type="Gene3D" id="1.10.10.10">
    <property type="entry name" value="Winged helix-like DNA-binding domain superfamily/Winged helix DNA-binding domain"/>
    <property type="match status" value="1"/>
</dbReference>
<evidence type="ECO:0000313" key="2">
    <source>
        <dbReference type="EMBL" id="GLJ94911.1"/>
    </source>
</evidence>
<comment type="caution">
    <text evidence="2">The sequence shown here is derived from an EMBL/GenBank/DDBJ whole genome shotgun (WGS) entry which is preliminary data.</text>
</comment>
<reference evidence="2" key="1">
    <citation type="journal article" date="2014" name="Int. J. Syst. Evol. Microbiol.">
        <title>Complete genome sequence of Corynebacterium casei LMG S-19264T (=DSM 44701T), isolated from a smear-ripened cheese.</title>
        <authorList>
            <consortium name="US DOE Joint Genome Institute (JGI-PGF)"/>
            <person name="Walter F."/>
            <person name="Albersmeier A."/>
            <person name="Kalinowski J."/>
            <person name="Ruckert C."/>
        </authorList>
    </citation>
    <scope>NUCLEOTIDE SEQUENCE</scope>
    <source>
        <strain evidence="2">VKM Ac-1940</strain>
    </source>
</reference>
<evidence type="ECO:0000259" key="1">
    <source>
        <dbReference type="SMART" id="SM00347"/>
    </source>
</evidence>
<dbReference type="InterPro" id="IPR039422">
    <property type="entry name" value="MarR/SlyA-like"/>
</dbReference>
<reference evidence="2" key="2">
    <citation type="submission" date="2023-01" db="EMBL/GenBank/DDBJ databases">
        <authorList>
            <person name="Sun Q."/>
            <person name="Evtushenko L."/>
        </authorList>
    </citation>
    <scope>NUCLEOTIDE SEQUENCE</scope>
    <source>
        <strain evidence="2">VKM Ac-1940</strain>
    </source>
</reference>
<dbReference type="PANTHER" id="PTHR33164:SF43">
    <property type="entry name" value="HTH-TYPE TRANSCRIPTIONAL REPRESSOR YETL"/>
    <property type="match status" value="1"/>
</dbReference>
<dbReference type="GO" id="GO:0003700">
    <property type="term" value="F:DNA-binding transcription factor activity"/>
    <property type="evidence" value="ECO:0007669"/>
    <property type="project" value="InterPro"/>
</dbReference>